<gene>
    <name evidence="1" type="ORF">CCMSSC00406_0006137</name>
</gene>
<proteinExistence type="predicted"/>
<dbReference type="Proteomes" id="UP000824881">
    <property type="component" value="Unassembled WGS sequence"/>
</dbReference>
<organism evidence="1 2">
    <name type="scientific">Pleurotus cornucopiae</name>
    <name type="common">Cornucopia mushroom</name>
    <dbReference type="NCBI Taxonomy" id="5321"/>
    <lineage>
        <taxon>Eukaryota</taxon>
        <taxon>Fungi</taxon>
        <taxon>Dikarya</taxon>
        <taxon>Basidiomycota</taxon>
        <taxon>Agaricomycotina</taxon>
        <taxon>Agaricomycetes</taxon>
        <taxon>Agaricomycetidae</taxon>
        <taxon>Agaricales</taxon>
        <taxon>Pleurotineae</taxon>
        <taxon>Pleurotaceae</taxon>
        <taxon>Pleurotus</taxon>
    </lineage>
</organism>
<name>A0ACB7J9T8_PLECO</name>
<comment type="caution">
    <text evidence="1">The sequence shown here is derived from an EMBL/GenBank/DDBJ whole genome shotgun (WGS) entry which is preliminary data.</text>
</comment>
<dbReference type="EMBL" id="WQMT02000002">
    <property type="protein sequence ID" value="KAG9226638.1"/>
    <property type="molecule type" value="Genomic_DNA"/>
</dbReference>
<evidence type="ECO:0000313" key="1">
    <source>
        <dbReference type="EMBL" id="KAG9226638.1"/>
    </source>
</evidence>
<keyword evidence="2" id="KW-1185">Reference proteome</keyword>
<evidence type="ECO:0000313" key="2">
    <source>
        <dbReference type="Proteomes" id="UP000824881"/>
    </source>
</evidence>
<sequence>MEDSLSNPASSSSTVFIIPSTADLSNEHERTPSPPLTRHPHRPPSPVLDDPPSPPDSPSLTDPGSVSSLPSVSSSFFFSSAAATPPLPSEPHSLDSLPHVQGHAVHTRPQQDHHSDTDPQSQSTRHLIIPSLSLPAALRRPTAYGQSLGDVRVLVMKLSDTDNDLLGHSADPGLDIGRLLVENNEDIVDVGGWEPFHPQQSRSDEPLNSDPASWRVLRASTDWIEHQDAYGLEKYEPSRNIEIIEVTIRLPHPHSLSYDSEYESSEQLVRFTFAAWIAPPLTAIQIRSTLTNTLTELQSFLAYPFRELTDVLSPSLPPYTSSLVHNLLAASGSPLCVGLVLLYDLYHGDERSALLGPRQRARQAFDPRVAVAEHIITESLSSYVPVIKLPSTAAATMLYPSVSQSTLTRRRDPTHTHVFSPHYLQPGTILRSNTLPSLRREAAERFLRWYEIDRIVGHFGVPVSRKLITPSSNNNNPSSSTSPSQGRDLVGTVKGHQSGKSAKRKLEETTFEDRKSFWESDLSIQVARRRLAAPSSPMPQQQSESYSEPDALAQRTARPFSYSARSNSFTAGNFDPLHLPSVLWFSLSLLGPFSRRISNSIIRVVPWTSTANKAAPAASDSPPADETQLDTAVTPYSRRKKSKSKPFLSTLRSRRWIVGVVGVLGVGVGFLVGVGISLRG</sequence>
<reference evidence="1 2" key="1">
    <citation type="journal article" date="2021" name="Appl. Environ. Microbiol.">
        <title>Genetic linkage and physical mapping for an oyster mushroom Pleurotus cornucopiae and QTL analysis for the trait cap color.</title>
        <authorList>
            <person name="Zhang Y."/>
            <person name="Gao W."/>
            <person name="Sonnenberg A."/>
            <person name="Chen Q."/>
            <person name="Zhang J."/>
            <person name="Huang C."/>
        </authorList>
    </citation>
    <scope>NUCLEOTIDE SEQUENCE [LARGE SCALE GENOMIC DNA]</scope>
    <source>
        <strain evidence="1">CCMSSC00406</strain>
    </source>
</reference>
<protein>
    <submittedName>
        <fullName evidence="1">Uncharacterized protein</fullName>
    </submittedName>
</protein>
<accession>A0ACB7J9T8</accession>